<name>A0ABU2CK61_9MICO</name>
<evidence type="ECO:0000313" key="1">
    <source>
        <dbReference type="EMBL" id="MDR7381715.1"/>
    </source>
</evidence>
<dbReference type="EMBL" id="JAVDYE010000001">
    <property type="protein sequence ID" value="MDR7381715.1"/>
    <property type="molecule type" value="Genomic_DNA"/>
</dbReference>
<sequence length="103" mass="11326">MGLQLHRQDDTSTAVDSLMLAMGIAAESLRLVGPALVEIVTLRRGRICLQPTDLNRGEQLVQILGCESPLDHRMFVPGHTLWTGERGGLEVQVRSALRKVVAR</sequence>
<gene>
    <name evidence="1" type="ORF">J2S48_001230</name>
</gene>
<evidence type="ECO:0000313" key="2">
    <source>
        <dbReference type="Proteomes" id="UP001183585"/>
    </source>
</evidence>
<comment type="caution">
    <text evidence="1">The sequence shown here is derived from an EMBL/GenBank/DDBJ whole genome shotgun (WGS) entry which is preliminary data.</text>
</comment>
<proteinExistence type="predicted"/>
<accession>A0ABU2CK61</accession>
<protein>
    <submittedName>
        <fullName evidence="1">Uncharacterized protein</fullName>
    </submittedName>
</protein>
<keyword evidence="2" id="KW-1185">Reference proteome</keyword>
<organism evidence="1 2">
    <name type="scientific">Promicromonospora iranensis</name>
    <dbReference type="NCBI Taxonomy" id="1105144"/>
    <lineage>
        <taxon>Bacteria</taxon>
        <taxon>Bacillati</taxon>
        <taxon>Actinomycetota</taxon>
        <taxon>Actinomycetes</taxon>
        <taxon>Micrococcales</taxon>
        <taxon>Promicromonosporaceae</taxon>
        <taxon>Promicromonospora</taxon>
    </lineage>
</organism>
<dbReference type="Proteomes" id="UP001183585">
    <property type="component" value="Unassembled WGS sequence"/>
</dbReference>
<reference evidence="1 2" key="1">
    <citation type="submission" date="2023-07" db="EMBL/GenBank/DDBJ databases">
        <title>Sequencing the genomes of 1000 actinobacteria strains.</title>
        <authorList>
            <person name="Klenk H.-P."/>
        </authorList>
    </citation>
    <scope>NUCLEOTIDE SEQUENCE [LARGE SCALE GENOMIC DNA]</scope>
    <source>
        <strain evidence="1 2">DSM 45554</strain>
    </source>
</reference>